<dbReference type="Pfam" id="PF00108">
    <property type="entry name" value="Thiolase_N"/>
    <property type="match status" value="1"/>
</dbReference>
<dbReference type="GO" id="GO:0003988">
    <property type="term" value="F:acetyl-CoA C-acyltransferase activity"/>
    <property type="evidence" value="ECO:0007669"/>
    <property type="project" value="UniProtKB-ARBA"/>
</dbReference>
<dbReference type="InterPro" id="IPR016039">
    <property type="entry name" value="Thiolase-like"/>
</dbReference>
<keyword evidence="3 5" id="KW-0012">Acyltransferase</keyword>
<accession>A0A2U2C7J4</accession>
<dbReference type="InterPro" id="IPR002155">
    <property type="entry name" value="Thiolase"/>
</dbReference>
<feature type="domain" description="Thiolase N-terminal" evidence="6">
    <location>
        <begin position="13"/>
        <end position="263"/>
    </location>
</feature>
<sequence length="399" mass="43154">MHTYIPYGAYWSTPFARWQGSLSHLHSMEFLAHTAKSELARRNIDPGVFDFAALGITMIQHHAFYGLPWVTAMMGIEHLPGPTVNQVCATGARLVATGVGEMAAGNSEVALLMSGDRTSNAAQVYYPAPHAPGGAGVTENVMFDNFMDDPFAKCAMVDTAENVARKFGITTEEQHDVALYRHEQYQAALADDRAFQKRFMADSFDVPDAKFRKTVTTLRGDEGVYPTSADKMAGLKPMRPGGTVTYAGQTHPADGNAALVMTKTAERARDLSPVRDGPLVRVLATGSGREDPAFMPAAPILAAKQALQRAGLEMTQIDVIKSHNPFAVNDIAFARAFQLDWKSMNNFGSSLIWGHPQGPTGLRAIIEMIEELELRGGGYGLFQGCAAGDSGMAVIIEVR</sequence>
<dbReference type="InterPro" id="IPR020616">
    <property type="entry name" value="Thiolase_N"/>
</dbReference>
<evidence type="ECO:0000259" key="7">
    <source>
        <dbReference type="Pfam" id="PF02803"/>
    </source>
</evidence>
<evidence type="ECO:0000256" key="5">
    <source>
        <dbReference type="RuleBase" id="RU003557"/>
    </source>
</evidence>
<dbReference type="Pfam" id="PF02803">
    <property type="entry name" value="Thiolase_C"/>
    <property type="match status" value="1"/>
</dbReference>
<dbReference type="CDD" id="cd00751">
    <property type="entry name" value="thiolase"/>
    <property type="match status" value="1"/>
</dbReference>
<comment type="similarity">
    <text evidence="1 5">Belongs to the thiolase-like superfamily. Thiolase family.</text>
</comment>
<protein>
    <submittedName>
        <fullName evidence="8">Acetyl-CoA acetyltransferase</fullName>
    </submittedName>
</protein>
<evidence type="ECO:0000256" key="3">
    <source>
        <dbReference type="ARBA" id="ARBA00023315"/>
    </source>
</evidence>
<feature type="active site" description="Proton acceptor" evidence="4">
    <location>
        <position position="355"/>
    </location>
</feature>
<dbReference type="SUPFAM" id="SSF53901">
    <property type="entry name" value="Thiolase-like"/>
    <property type="match status" value="2"/>
</dbReference>
<keyword evidence="9" id="KW-1185">Reference proteome</keyword>
<keyword evidence="2 5" id="KW-0808">Transferase</keyword>
<evidence type="ECO:0000259" key="6">
    <source>
        <dbReference type="Pfam" id="PF00108"/>
    </source>
</evidence>
<feature type="active site" description="Proton acceptor" evidence="4">
    <location>
        <position position="385"/>
    </location>
</feature>
<name>A0A2U2C7J4_9RHOB</name>
<dbReference type="PANTHER" id="PTHR18919">
    <property type="entry name" value="ACETYL-COA C-ACYLTRANSFERASE"/>
    <property type="match status" value="1"/>
</dbReference>
<dbReference type="PANTHER" id="PTHR18919:SF107">
    <property type="entry name" value="ACETYL-COA ACETYLTRANSFERASE, CYTOSOLIC"/>
    <property type="match status" value="1"/>
</dbReference>
<gene>
    <name evidence="8" type="ORF">C4N9_15425</name>
</gene>
<evidence type="ECO:0000313" key="8">
    <source>
        <dbReference type="EMBL" id="PWE27821.1"/>
    </source>
</evidence>
<organism evidence="8 9">
    <name type="scientific">Pararhodobacter marinus</name>
    <dbReference type="NCBI Taxonomy" id="2184063"/>
    <lineage>
        <taxon>Bacteria</taxon>
        <taxon>Pseudomonadati</taxon>
        <taxon>Pseudomonadota</taxon>
        <taxon>Alphaproteobacteria</taxon>
        <taxon>Rhodobacterales</taxon>
        <taxon>Paracoccaceae</taxon>
        <taxon>Pararhodobacter</taxon>
    </lineage>
</organism>
<comment type="caution">
    <text evidence="8">The sequence shown here is derived from an EMBL/GenBank/DDBJ whole genome shotgun (WGS) entry which is preliminary data.</text>
</comment>
<evidence type="ECO:0000256" key="2">
    <source>
        <dbReference type="ARBA" id="ARBA00022679"/>
    </source>
</evidence>
<dbReference type="OrthoDB" id="9764638at2"/>
<dbReference type="EMBL" id="QEYD01000009">
    <property type="protein sequence ID" value="PWE27821.1"/>
    <property type="molecule type" value="Genomic_DNA"/>
</dbReference>
<dbReference type="RefSeq" id="WP_109534236.1">
    <property type="nucleotide sequence ID" value="NZ_QEYD01000009.1"/>
</dbReference>
<dbReference type="GeneID" id="94366286"/>
<dbReference type="PIRSF" id="PIRSF000429">
    <property type="entry name" value="Ac-CoA_Ac_transf"/>
    <property type="match status" value="1"/>
</dbReference>
<reference evidence="8 9" key="1">
    <citation type="submission" date="2018-05" db="EMBL/GenBank/DDBJ databases">
        <title>Pararhodobacter marina sp. nov., isolated from deep-sea water of the Indian Ocean.</title>
        <authorList>
            <person name="Lai Q.Sr."/>
            <person name="Liu X."/>
            <person name="Shao Z."/>
        </authorList>
    </citation>
    <scope>NUCLEOTIDE SEQUENCE [LARGE SCALE GENOMIC DNA]</scope>
    <source>
        <strain evidence="8 9">CIC4N-9</strain>
    </source>
</reference>
<proteinExistence type="inferred from homology"/>
<dbReference type="InterPro" id="IPR020617">
    <property type="entry name" value="Thiolase_C"/>
</dbReference>
<dbReference type="Proteomes" id="UP000244940">
    <property type="component" value="Unassembled WGS sequence"/>
</dbReference>
<feature type="domain" description="Thiolase C-terminal" evidence="7">
    <location>
        <begin position="279"/>
        <end position="397"/>
    </location>
</feature>
<evidence type="ECO:0000256" key="4">
    <source>
        <dbReference type="PIRSR" id="PIRSR000429-1"/>
    </source>
</evidence>
<feature type="active site" description="Acyl-thioester intermediate" evidence="4">
    <location>
        <position position="88"/>
    </location>
</feature>
<dbReference type="AlphaFoldDB" id="A0A2U2C7J4"/>
<evidence type="ECO:0000313" key="9">
    <source>
        <dbReference type="Proteomes" id="UP000244940"/>
    </source>
</evidence>
<dbReference type="Gene3D" id="3.40.47.10">
    <property type="match status" value="2"/>
</dbReference>
<evidence type="ECO:0000256" key="1">
    <source>
        <dbReference type="ARBA" id="ARBA00010982"/>
    </source>
</evidence>